<dbReference type="EMBL" id="LAZR01001093">
    <property type="protein sequence ID" value="KKN50842.1"/>
    <property type="molecule type" value="Genomic_DNA"/>
</dbReference>
<comment type="similarity">
    <text evidence="1">Belongs to the 'phage' integrase family.</text>
</comment>
<dbReference type="AlphaFoldDB" id="A0A0F9RM37"/>
<keyword evidence="4" id="KW-0233">DNA recombination</keyword>
<gene>
    <name evidence="6" type="ORF">LCGC14_0628780</name>
</gene>
<dbReference type="InterPro" id="IPR004107">
    <property type="entry name" value="Integrase_SAM-like_N"/>
</dbReference>
<protein>
    <recommendedName>
        <fullName evidence="5">Tyr recombinase domain-containing protein</fullName>
    </recommendedName>
</protein>
<accession>A0A0F9RM37</accession>
<evidence type="ECO:0000259" key="5">
    <source>
        <dbReference type="PROSITE" id="PS51898"/>
    </source>
</evidence>
<name>A0A0F9RM37_9ZZZZ</name>
<sequence length="379" mass="43738">MEFLLSTSEFGVRGHSYQGFPILLKGNHDVFVEGMEFLVYHCLMRGSVQSRGSWETFGRDLCDYFEFIEANGFDWRELDHRNHETLLALYRDVSFDRFNLSASTVNRRLHLVIKFYQFALKQGWVRTLPYDLETVRVKQPKGFLAHTDTSGGYAVKPNVLLKTSPTKIKVLNKEQVDELLKTIKNKTLRLIVRLALLTGLRKEELLTFPVTCVAAPQSISARSHVVVELDPQQMSIKGDKPRTIHVPISLMADLWDYVIHERHETTRKYGTDPKTLFVTAKGNPWSIRTSLNNSLNRLELSFACHPHILRHTYATHTLKSLMSRKSTTFNPLIYMRDRLGHSSITTTEKYLHFLDSIEDDLRTSYQEEIEETAREAACS</sequence>
<dbReference type="GO" id="GO:0003677">
    <property type="term" value="F:DNA binding"/>
    <property type="evidence" value="ECO:0007669"/>
    <property type="project" value="UniProtKB-KW"/>
</dbReference>
<dbReference type="InterPro" id="IPR013762">
    <property type="entry name" value="Integrase-like_cat_sf"/>
</dbReference>
<feature type="domain" description="Tyr recombinase" evidence="5">
    <location>
        <begin position="166"/>
        <end position="366"/>
    </location>
</feature>
<dbReference type="InterPro" id="IPR002104">
    <property type="entry name" value="Integrase_catalytic"/>
</dbReference>
<proteinExistence type="inferred from homology"/>
<dbReference type="Gene3D" id="1.10.150.130">
    <property type="match status" value="1"/>
</dbReference>
<dbReference type="GO" id="GO:0015074">
    <property type="term" value="P:DNA integration"/>
    <property type="evidence" value="ECO:0007669"/>
    <property type="project" value="UniProtKB-KW"/>
</dbReference>
<dbReference type="InterPro" id="IPR010998">
    <property type="entry name" value="Integrase_recombinase_N"/>
</dbReference>
<keyword evidence="2" id="KW-0229">DNA integration</keyword>
<reference evidence="6" key="1">
    <citation type="journal article" date="2015" name="Nature">
        <title>Complex archaea that bridge the gap between prokaryotes and eukaryotes.</title>
        <authorList>
            <person name="Spang A."/>
            <person name="Saw J.H."/>
            <person name="Jorgensen S.L."/>
            <person name="Zaremba-Niedzwiedzka K."/>
            <person name="Martijn J."/>
            <person name="Lind A.E."/>
            <person name="van Eijk R."/>
            <person name="Schleper C."/>
            <person name="Guy L."/>
            <person name="Ettema T.J."/>
        </authorList>
    </citation>
    <scope>NUCLEOTIDE SEQUENCE</scope>
</reference>
<comment type="caution">
    <text evidence="6">The sequence shown here is derived from an EMBL/GenBank/DDBJ whole genome shotgun (WGS) entry which is preliminary data.</text>
</comment>
<dbReference type="PANTHER" id="PTHR30349">
    <property type="entry name" value="PHAGE INTEGRASE-RELATED"/>
    <property type="match status" value="1"/>
</dbReference>
<organism evidence="6">
    <name type="scientific">marine sediment metagenome</name>
    <dbReference type="NCBI Taxonomy" id="412755"/>
    <lineage>
        <taxon>unclassified sequences</taxon>
        <taxon>metagenomes</taxon>
        <taxon>ecological metagenomes</taxon>
    </lineage>
</organism>
<dbReference type="Pfam" id="PF00589">
    <property type="entry name" value="Phage_integrase"/>
    <property type="match status" value="1"/>
</dbReference>
<dbReference type="PANTHER" id="PTHR30349:SF64">
    <property type="entry name" value="PROPHAGE INTEGRASE INTD-RELATED"/>
    <property type="match status" value="1"/>
</dbReference>
<dbReference type="SUPFAM" id="SSF56349">
    <property type="entry name" value="DNA breaking-rejoining enzymes"/>
    <property type="match status" value="1"/>
</dbReference>
<dbReference type="GO" id="GO:0006310">
    <property type="term" value="P:DNA recombination"/>
    <property type="evidence" value="ECO:0007669"/>
    <property type="project" value="UniProtKB-KW"/>
</dbReference>
<evidence type="ECO:0000256" key="1">
    <source>
        <dbReference type="ARBA" id="ARBA00008857"/>
    </source>
</evidence>
<evidence type="ECO:0000256" key="2">
    <source>
        <dbReference type="ARBA" id="ARBA00022908"/>
    </source>
</evidence>
<dbReference type="Gene3D" id="1.10.443.10">
    <property type="entry name" value="Intergrase catalytic core"/>
    <property type="match status" value="1"/>
</dbReference>
<dbReference type="PROSITE" id="PS51898">
    <property type="entry name" value="TYR_RECOMBINASE"/>
    <property type="match status" value="1"/>
</dbReference>
<evidence type="ECO:0000313" key="6">
    <source>
        <dbReference type="EMBL" id="KKN50842.1"/>
    </source>
</evidence>
<dbReference type="Pfam" id="PF02899">
    <property type="entry name" value="Phage_int_SAM_1"/>
    <property type="match status" value="1"/>
</dbReference>
<dbReference type="InterPro" id="IPR011010">
    <property type="entry name" value="DNA_brk_join_enz"/>
</dbReference>
<evidence type="ECO:0000256" key="4">
    <source>
        <dbReference type="ARBA" id="ARBA00023172"/>
    </source>
</evidence>
<keyword evidence="3" id="KW-0238">DNA-binding</keyword>
<dbReference type="InterPro" id="IPR050090">
    <property type="entry name" value="Tyrosine_recombinase_XerCD"/>
</dbReference>
<evidence type="ECO:0000256" key="3">
    <source>
        <dbReference type="ARBA" id="ARBA00023125"/>
    </source>
</evidence>
<dbReference type="CDD" id="cd00397">
    <property type="entry name" value="DNA_BRE_C"/>
    <property type="match status" value="1"/>
</dbReference>